<dbReference type="PIRSF" id="PIRSF006181">
    <property type="entry name" value="EbsC_YbaK"/>
    <property type="match status" value="1"/>
</dbReference>
<evidence type="ECO:0000256" key="1">
    <source>
        <dbReference type="ARBA" id="ARBA00009798"/>
    </source>
</evidence>
<proteinExistence type="inferred from homology"/>
<evidence type="ECO:0000256" key="3">
    <source>
        <dbReference type="ARBA" id="ARBA00023239"/>
    </source>
</evidence>
<dbReference type="Proteomes" id="UP000285456">
    <property type="component" value="Unassembled WGS sequence"/>
</dbReference>
<evidence type="ECO:0000256" key="2">
    <source>
        <dbReference type="ARBA" id="ARBA00022917"/>
    </source>
</evidence>
<dbReference type="SUPFAM" id="SSF55826">
    <property type="entry name" value="YbaK/ProRS associated domain"/>
    <property type="match status" value="1"/>
</dbReference>
<reference evidence="6 7" key="1">
    <citation type="journal article" date="2007" name="Int. J. Syst. Evol. Microbiol.">
        <title>Oceanobacillus profundus sp. nov., isolated from a deep-sea sediment core.</title>
        <authorList>
            <person name="Kim Y.G."/>
            <person name="Choi D.H."/>
            <person name="Hyun S."/>
            <person name="Cho B.C."/>
        </authorList>
    </citation>
    <scope>NUCLEOTIDE SEQUENCE [LARGE SCALE GENOMIC DNA]</scope>
    <source>
        <strain evidence="6 7">DSM 18246</strain>
    </source>
</reference>
<dbReference type="Pfam" id="PF04073">
    <property type="entry name" value="tRNA_edit"/>
    <property type="match status" value="1"/>
</dbReference>
<keyword evidence="7" id="KW-1185">Reference proteome</keyword>
<name>A0A417YIH1_9BACI</name>
<accession>A0A417YIH1</accession>
<gene>
    <name evidence="6" type="primary">ybaK</name>
    <name evidence="6" type="ORF">D1B32_07405</name>
</gene>
<comment type="caution">
    <text evidence="6">The sequence shown here is derived from an EMBL/GenBank/DDBJ whole genome shotgun (WGS) entry which is preliminary data.</text>
</comment>
<evidence type="ECO:0000313" key="7">
    <source>
        <dbReference type="Proteomes" id="UP000285456"/>
    </source>
</evidence>
<dbReference type="CDD" id="cd00002">
    <property type="entry name" value="YbaK_deacylase"/>
    <property type="match status" value="1"/>
</dbReference>
<dbReference type="InterPro" id="IPR007214">
    <property type="entry name" value="YbaK/aa-tRNA-synth-assoc-dom"/>
</dbReference>
<comment type="similarity">
    <text evidence="1 4">Belongs to the prolyl-tRNA editing family. YbaK/EbsC subfamily.</text>
</comment>
<dbReference type="GO" id="GO:0016829">
    <property type="term" value="F:lyase activity"/>
    <property type="evidence" value="ECO:0007669"/>
    <property type="project" value="UniProtKB-KW"/>
</dbReference>
<keyword evidence="2 4" id="KW-0648">Protein biosynthesis</keyword>
<dbReference type="NCBIfam" id="TIGR00011">
    <property type="entry name" value="YbaK_EbsC"/>
    <property type="match status" value="1"/>
</dbReference>
<feature type="domain" description="YbaK/aminoacyl-tRNA synthetase-associated" evidence="5">
    <location>
        <begin position="34"/>
        <end position="149"/>
    </location>
</feature>
<dbReference type="InterPro" id="IPR004369">
    <property type="entry name" value="Prolyl-tRNA_editing_YbaK/EbsC"/>
</dbReference>
<evidence type="ECO:0000256" key="4">
    <source>
        <dbReference type="PIRNR" id="PIRNR006181"/>
    </source>
</evidence>
<dbReference type="OrthoDB" id="9809296at2"/>
<organism evidence="6 7">
    <name type="scientific">Oceanobacillus profundus</name>
    <dbReference type="NCBI Taxonomy" id="372463"/>
    <lineage>
        <taxon>Bacteria</taxon>
        <taxon>Bacillati</taxon>
        <taxon>Bacillota</taxon>
        <taxon>Bacilli</taxon>
        <taxon>Bacillales</taxon>
        <taxon>Bacillaceae</taxon>
        <taxon>Oceanobacillus</taxon>
    </lineage>
</organism>
<dbReference type="GO" id="GO:0006412">
    <property type="term" value="P:translation"/>
    <property type="evidence" value="ECO:0007669"/>
    <property type="project" value="UniProtKB-KW"/>
</dbReference>
<dbReference type="AlphaFoldDB" id="A0A417YIH1"/>
<keyword evidence="3 4" id="KW-0456">Lyase</keyword>
<dbReference type="EMBL" id="QWEH01000004">
    <property type="protein sequence ID" value="RHW32866.1"/>
    <property type="molecule type" value="Genomic_DNA"/>
</dbReference>
<dbReference type="PANTHER" id="PTHR30411:SF0">
    <property type="entry name" value="CYS-TRNA(PRO)_CYS-TRNA(CYS) DEACYLASE YBAK"/>
    <property type="match status" value="1"/>
</dbReference>
<evidence type="ECO:0000313" key="6">
    <source>
        <dbReference type="EMBL" id="RHW32866.1"/>
    </source>
</evidence>
<dbReference type="GO" id="GO:0002161">
    <property type="term" value="F:aminoacyl-tRNA deacylase activity"/>
    <property type="evidence" value="ECO:0007669"/>
    <property type="project" value="InterPro"/>
</dbReference>
<evidence type="ECO:0000259" key="5">
    <source>
        <dbReference type="Pfam" id="PF04073"/>
    </source>
</evidence>
<dbReference type="EC" id="4.2.-.-" evidence="4"/>
<sequence>MKKKKIQKTNAIRLLDKEKIDYTIYEYPWNEEQLDARTAAEKVGMQLDKIYKTLVTVGDKTGVTIACIPAENELDLKALAKVSDNKKMEMLPMKDLEKTTGYIRGGCSPIGMKKSFSTYLAAEAKTMGRIVVSAGKRGMQIELAPFDLITVTKAAYAEIASRNS</sequence>
<dbReference type="PANTHER" id="PTHR30411">
    <property type="entry name" value="CYTOPLASMIC PROTEIN"/>
    <property type="match status" value="1"/>
</dbReference>
<dbReference type="Gene3D" id="3.90.960.10">
    <property type="entry name" value="YbaK/aminoacyl-tRNA synthetase-associated domain"/>
    <property type="match status" value="1"/>
</dbReference>
<dbReference type="InterPro" id="IPR036754">
    <property type="entry name" value="YbaK/aa-tRNA-synt-asso_dom_sf"/>
</dbReference>
<protein>
    <recommendedName>
        <fullName evidence="4">Cys-tRNA(Pro)/Cys-tRNA(Cys) deacylase</fullName>
        <ecNumber evidence="4">4.2.-.-</ecNumber>
    </recommendedName>
</protein>
<dbReference type="RefSeq" id="WP_118889022.1">
    <property type="nucleotide sequence ID" value="NZ_JAMAWL010000005.1"/>
</dbReference>